<feature type="zinc finger region" description="C3H1-type" evidence="5">
    <location>
        <begin position="175"/>
        <end position="203"/>
    </location>
</feature>
<feature type="domain" description="C3H1-type" evidence="6">
    <location>
        <begin position="33"/>
        <end position="53"/>
    </location>
</feature>
<dbReference type="GO" id="GO:0008270">
    <property type="term" value="F:zinc ion binding"/>
    <property type="evidence" value="ECO:0007669"/>
    <property type="project" value="UniProtKB-KW"/>
</dbReference>
<dbReference type="PANTHER" id="PTHR12506">
    <property type="entry name" value="PROTEIN PHOSPHATASE RELATED"/>
    <property type="match status" value="1"/>
</dbReference>
<dbReference type="SUPFAM" id="SSF90229">
    <property type="entry name" value="CCCH zinc finger"/>
    <property type="match status" value="2"/>
</dbReference>
<dbReference type="GO" id="GO:0003729">
    <property type="term" value="F:mRNA binding"/>
    <property type="evidence" value="ECO:0007669"/>
    <property type="project" value="UniProtKB-ARBA"/>
</dbReference>
<feature type="zinc finger region" description="C3H1-type" evidence="5">
    <location>
        <begin position="33"/>
        <end position="53"/>
    </location>
</feature>
<proteinExistence type="predicted"/>
<reference evidence="7" key="2">
    <citation type="journal article" date="2023" name="Int. J. Mol. Sci.">
        <title>De Novo Assembly and Annotation of 11 Diverse Shrub Willow (Salix) Genomes Reveals Novel Gene Organization in Sex-Linked Regions.</title>
        <authorList>
            <person name="Hyden B."/>
            <person name="Feng K."/>
            <person name="Yates T.B."/>
            <person name="Jawdy S."/>
            <person name="Cereghino C."/>
            <person name="Smart L.B."/>
            <person name="Muchero W."/>
        </authorList>
    </citation>
    <scope>NUCLEOTIDE SEQUENCE</scope>
    <source>
        <tissue evidence="7">Shoot tip</tissue>
    </source>
</reference>
<dbReference type="Gene3D" id="6.10.250.3220">
    <property type="match status" value="1"/>
</dbReference>
<feature type="zinc finger region" description="C3H1-type" evidence="5">
    <location>
        <begin position="221"/>
        <end position="249"/>
    </location>
</feature>
<keyword evidence="8" id="KW-1185">Reference proteome</keyword>
<evidence type="ECO:0000313" key="7">
    <source>
        <dbReference type="EMBL" id="KAJ6748474.1"/>
    </source>
</evidence>
<organism evidence="7 8">
    <name type="scientific">Salix purpurea</name>
    <name type="common">Purple osier willow</name>
    <dbReference type="NCBI Taxonomy" id="77065"/>
    <lineage>
        <taxon>Eukaryota</taxon>
        <taxon>Viridiplantae</taxon>
        <taxon>Streptophyta</taxon>
        <taxon>Embryophyta</taxon>
        <taxon>Tracheophyta</taxon>
        <taxon>Spermatophyta</taxon>
        <taxon>Magnoliopsida</taxon>
        <taxon>eudicotyledons</taxon>
        <taxon>Gunneridae</taxon>
        <taxon>Pentapetalae</taxon>
        <taxon>rosids</taxon>
        <taxon>fabids</taxon>
        <taxon>Malpighiales</taxon>
        <taxon>Salicaceae</taxon>
        <taxon>Saliceae</taxon>
        <taxon>Salix</taxon>
    </lineage>
</organism>
<dbReference type="OrthoDB" id="411372at2759"/>
<dbReference type="InterPro" id="IPR036855">
    <property type="entry name" value="Znf_CCCH_sf"/>
</dbReference>
<dbReference type="InterPro" id="IPR000571">
    <property type="entry name" value="Znf_CCCH"/>
</dbReference>
<dbReference type="GO" id="GO:0003677">
    <property type="term" value="F:DNA binding"/>
    <property type="evidence" value="ECO:0007669"/>
    <property type="project" value="UniProtKB-KW"/>
</dbReference>
<protein>
    <submittedName>
        <fullName evidence="7">TRANSCRIPTION FACTOR C3H FAMILY-RELATED</fullName>
    </submittedName>
</protein>
<evidence type="ECO:0000256" key="5">
    <source>
        <dbReference type="PROSITE-ProRule" id="PRU00723"/>
    </source>
</evidence>
<evidence type="ECO:0000256" key="3">
    <source>
        <dbReference type="ARBA" id="ARBA00022833"/>
    </source>
</evidence>
<dbReference type="SMART" id="SM00356">
    <property type="entry name" value="ZnF_C3H1"/>
    <property type="match status" value="3"/>
</dbReference>
<dbReference type="Proteomes" id="UP001151532">
    <property type="component" value="Chromosome 12"/>
</dbReference>
<sequence length="290" mass="32013">MKPAFSNWKRNVTKGVFSPINGIEGYIEIAILYYLKTGGCKYGKACRFNHSRAKNSVTPLKIPISPALELNFLGLPIRLGEKECEFYMPPSPSSVGSWSSPRALNDPTSFIPIVFSPNQGVPPQSPDWNGYQASLYPPERSLHPPLSYALINLATESNVYAPQQQQIVVDEFPERPGQPQCSFYMKFGDCKFKSNCKFHHPKNRISKSPPLTLNDKGLPLRPDQNICSHYSRYGICKFGPACKFDHSIQPASSIGSSDDQNTAFGNSVTQEAARMAECGSGSDTAVEQPV</sequence>
<feature type="domain" description="C3H1-type" evidence="6">
    <location>
        <begin position="175"/>
        <end position="203"/>
    </location>
</feature>
<keyword evidence="4" id="KW-0238">DNA-binding</keyword>
<evidence type="ECO:0000256" key="4">
    <source>
        <dbReference type="ARBA" id="ARBA00023125"/>
    </source>
</evidence>
<keyword evidence="3 5" id="KW-0862">Zinc</keyword>
<dbReference type="PROSITE" id="PS50103">
    <property type="entry name" value="ZF_C3H1"/>
    <property type="match status" value="3"/>
</dbReference>
<dbReference type="PANTHER" id="PTHR12506:SF20">
    <property type="entry name" value="ZINC FINGER CCCH DOMAIN-CONTAINING PROTEIN 67"/>
    <property type="match status" value="1"/>
</dbReference>
<reference evidence="7" key="1">
    <citation type="submission" date="2022-11" db="EMBL/GenBank/DDBJ databases">
        <authorList>
            <person name="Hyden B.L."/>
            <person name="Feng K."/>
            <person name="Yates T."/>
            <person name="Jawdy S."/>
            <person name="Smart L.B."/>
            <person name="Muchero W."/>
        </authorList>
    </citation>
    <scope>NUCLEOTIDE SEQUENCE</scope>
    <source>
        <tissue evidence="7">Shoot tip</tissue>
    </source>
</reference>
<keyword evidence="1 5" id="KW-0479">Metal-binding</keyword>
<evidence type="ECO:0000259" key="6">
    <source>
        <dbReference type="PROSITE" id="PS50103"/>
    </source>
</evidence>
<comment type="caution">
    <text evidence="7">The sequence shown here is derived from an EMBL/GenBank/DDBJ whole genome shotgun (WGS) entry which is preliminary data.</text>
</comment>
<keyword evidence="2 5" id="KW-0863">Zinc-finger</keyword>
<dbReference type="Gene3D" id="2.30.30.1190">
    <property type="match status" value="1"/>
</dbReference>
<evidence type="ECO:0000256" key="2">
    <source>
        <dbReference type="ARBA" id="ARBA00022771"/>
    </source>
</evidence>
<feature type="domain" description="C3H1-type" evidence="6">
    <location>
        <begin position="221"/>
        <end position="249"/>
    </location>
</feature>
<dbReference type="EMBL" id="JAPFFK010000008">
    <property type="protein sequence ID" value="KAJ6748474.1"/>
    <property type="molecule type" value="Genomic_DNA"/>
</dbReference>
<evidence type="ECO:0000313" key="8">
    <source>
        <dbReference type="Proteomes" id="UP001151532"/>
    </source>
</evidence>
<dbReference type="AlphaFoldDB" id="A0A9Q0VGW5"/>
<name>A0A9Q0VGW5_SALPP</name>
<accession>A0A9Q0VGW5</accession>
<gene>
    <name evidence="7" type="ORF">OIU79_029560</name>
</gene>
<evidence type="ECO:0000256" key="1">
    <source>
        <dbReference type="ARBA" id="ARBA00022723"/>
    </source>
</evidence>
<dbReference type="Gene3D" id="4.10.1000.10">
    <property type="entry name" value="Zinc finger, CCCH-type"/>
    <property type="match status" value="1"/>
</dbReference>
<dbReference type="InterPro" id="IPR050974">
    <property type="entry name" value="Plant_ZF_CCCH"/>
</dbReference>
<dbReference type="Pfam" id="PF00642">
    <property type="entry name" value="zf-CCCH"/>
    <property type="match status" value="3"/>
</dbReference>